<dbReference type="EMBL" id="UGVN01000001">
    <property type="protein sequence ID" value="SUE39889.1"/>
    <property type="molecule type" value="Genomic_DNA"/>
</dbReference>
<sequence length="263" mass="28089">MRPSAQPSAHPAPSAGFATRIAHRAWAGAGLPAARRLTPLELLLLPFLVAALPPGEARAQSSAPQAQPPQTHAQPRPEPGAEEIGSWILTCAADRMTDQTSCRLLNRRPAVPASAGQAALTLEVVRRNGRLVPAVTARDLTIEGIGRGLLAFTGTAQLRFPPNRFFEMPCGLEGRSVVCAPRAEDVERAATELPAAERALVRIVGLVPEESESTEPTELRLSRTGEALARFRARAPEGPGTAEASPGFDLREMLGRLMRFLNP</sequence>
<dbReference type="Proteomes" id="UP000254919">
    <property type="component" value="Unassembled WGS sequence"/>
</dbReference>
<gene>
    <name evidence="2" type="ORF">APZ41_013985</name>
    <name evidence="3" type="ORF">NCTC13291_01559</name>
</gene>
<evidence type="ECO:0000313" key="3">
    <source>
        <dbReference type="EMBL" id="SUE39889.1"/>
    </source>
</evidence>
<proteinExistence type="predicted"/>
<dbReference type="RefSeq" id="WP_019459259.1">
    <property type="nucleotide sequence ID" value="NZ_AP031462.1"/>
</dbReference>
<feature type="compositionally biased region" description="Low complexity" evidence="1">
    <location>
        <begin position="56"/>
        <end position="74"/>
    </location>
</feature>
<protein>
    <submittedName>
        <fullName evidence="2">Uncharacterized protein</fullName>
    </submittedName>
</protein>
<evidence type="ECO:0000313" key="5">
    <source>
        <dbReference type="Proteomes" id="UP000254919"/>
    </source>
</evidence>
<keyword evidence="4" id="KW-1185">Reference proteome</keyword>
<name>A0A1S8D2J8_9PROT</name>
<dbReference type="Proteomes" id="UP000054844">
    <property type="component" value="Unassembled WGS sequence"/>
</dbReference>
<evidence type="ECO:0000313" key="2">
    <source>
        <dbReference type="EMBL" id="ONH82542.1"/>
    </source>
</evidence>
<accession>A0A1S8D2J8</accession>
<dbReference type="GeneID" id="99632608"/>
<evidence type="ECO:0000313" key="4">
    <source>
        <dbReference type="Proteomes" id="UP000054844"/>
    </source>
</evidence>
<feature type="region of interest" description="Disordered" evidence="1">
    <location>
        <begin position="56"/>
        <end position="81"/>
    </location>
</feature>
<reference evidence="2 4" key="1">
    <citation type="submission" date="2016-12" db="EMBL/GenBank/DDBJ databases">
        <title>Draft genome sequence of Roseomonas mucosa strain AU37, isolated from a peripheral intravenous catheter.</title>
        <authorList>
            <person name="Choudhury M.A."/>
            <person name="Sidjabat H.E."/>
            <person name="Wailan A.M."/>
            <person name="Zhang L."/>
            <person name="Marsh N.M."/>
            <person name="Rickard C.M."/>
            <person name="Davies M."/>
            <person name="Mcmillan D.J."/>
        </authorList>
    </citation>
    <scope>NUCLEOTIDE SEQUENCE [LARGE SCALE GENOMIC DNA]</scope>
    <source>
        <strain evidence="2 4">SAVE376</strain>
    </source>
</reference>
<reference evidence="3 5" key="2">
    <citation type="submission" date="2018-06" db="EMBL/GenBank/DDBJ databases">
        <authorList>
            <consortium name="Pathogen Informatics"/>
            <person name="Doyle S."/>
        </authorList>
    </citation>
    <scope>NUCLEOTIDE SEQUENCE [LARGE SCALE GENOMIC DNA]</scope>
    <source>
        <strain evidence="3 5">NCTC13291</strain>
    </source>
</reference>
<dbReference type="OrthoDB" id="7375974at2"/>
<dbReference type="AlphaFoldDB" id="A0A1S8D2J8"/>
<organism evidence="2 4">
    <name type="scientific">Roseomonas mucosa</name>
    <dbReference type="NCBI Taxonomy" id="207340"/>
    <lineage>
        <taxon>Bacteria</taxon>
        <taxon>Pseudomonadati</taxon>
        <taxon>Pseudomonadota</taxon>
        <taxon>Alphaproteobacteria</taxon>
        <taxon>Acetobacterales</taxon>
        <taxon>Roseomonadaceae</taxon>
        <taxon>Roseomonas</taxon>
    </lineage>
</organism>
<evidence type="ECO:0000256" key="1">
    <source>
        <dbReference type="SAM" id="MobiDB-lite"/>
    </source>
</evidence>
<dbReference type="STRING" id="207340.APZ41_013985"/>
<dbReference type="EMBL" id="LLWF02000050">
    <property type="protein sequence ID" value="ONH82542.1"/>
    <property type="molecule type" value="Genomic_DNA"/>
</dbReference>